<reference evidence="1 2" key="1">
    <citation type="journal article" date="2018" name="Front. Plant Sci.">
        <title>Red Clover (Trifolium pratense) and Zigzag Clover (T. medium) - A Picture of Genomic Similarities and Differences.</title>
        <authorList>
            <person name="Dluhosova J."/>
            <person name="Istvanek J."/>
            <person name="Nedelnik J."/>
            <person name="Repkova J."/>
        </authorList>
    </citation>
    <scope>NUCLEOTIDE SEQUENCE [LARGE SCALE GENOMIC DNA]</scope>
    <source>
        <strain evidence="2">cv. 10/8</strain>
        <tissue evidence="1">Leaf</tissue>
    </source>
</reference>
<feature type="non-terminal residue" evidence="1">
    <location>
        <position position="38"/>
    </location>
</feature>
<proteinExistence type="predicted"/>
<dbReference type="Proteomes" id="UP000265520">
    <property type="component" value="Unassembled WGS sequence"/>
</dbReference>
<keyword evidence="2" id="KW-1185">Reference proteome</keyword>
<evidence type="ECO:0000313" key="1">
    <source>
        <dbReference type="EMBL" id="MCI86820.1"/>
    </source>
</evidence>
<dbReference type="EMBL" id="LXQA011150404">
    <property type="protein sequence ID" value="MCI86820.1"/>
    <property type="molecule type" value="Genomic_DNA"/>
</dbReference>
<organism evidence="1 2">
    <name type="scientific">Trifolium medium</name>
    <dbReference type="NCBI Taxonomy" id="97028"/>
    <lineage>
        <taxon>Eukaryota</taxon>
        <taxon>Viridiplantae</taxon>
        <taxon>Streptophyta</taxon>
        <taxon>Embryophyta</taxon>
        <taxon>Tracheophyta</taxon>
        <taxon>Spermatophyta</taxon>
        <taxon>Magnoliopsida</taxon>
        <taxon>eudicotyledons</taxon>
        <taxon>Gunneridae</taxon>
        <taxon>Pentapetalae</taxon>
        <taxon>rosids</taxon>
        <taxon>fabids</taxon>
        <taxon>Fabales</taxon>
        <taxon>Fabaceae</taxon>
        <taxon>Papilionoideae</taxon>
        <taxon>50 kb inversion clade</taxon>
        <taxon>NPAAA clade</taxon>
        <taxon>Hologalegina</taxon>
        <taxon>IRL clade</taxon>
        <taxon>Trifolieae</taxon>
        <taxon>Trifolium</taxon>
    </lineage>
</organism>
<sequence>MADFAKELVKILAYQKASKKRKKKLSGRISVVLDQSML</sequence>
<protein>
    <submittedName>
        <fullName evidence="1">Uncharacterized protein</fullName>
    </submittedName>
</protein>
<accession>A0A392VKB0</accession>
<name>A0A392VKB0_9FABA</name>
<dbReference type="AlphaFoldDB" id="A0A392VKB0"/>
<comment type="caution">
    <text evidence="1">The sequence shown here is derived from an EMBL/GenBank/DDBJ whole genome shotgun (WGS) entry which is preliminary data.</text>
</comment>
<evidence type="ECO:0000313" key="2">
    <source>
        <dbReference type="Proteomes" id="UP000265520"/>
    </source>
</evidence>